<accession>A0A6B0UHL1</accession>
<proteinExistence type="predicted"/>
<keyword evidence="1" id="KW-1133">Transmembrane helix</keyword>
<keyword evidence="1" id="KW-0812">Transmembrane</keyword>
<protein>
    <submittedName>
        <fullName evidence="2">Uncharacterized protein</fullName>
    </submittedName>
</protein>
<feature type="transmembrane region" description="Helical" evidence="1">
    <location>
        <begin position="62"/>
        <end position="82"/>
    </location>
</feature>
<name>A0A6B0UHL1_IXORI</name>
<dbReference type="AlphaFoldDB" id="A0A6B0UHL1"/>
<evidence type="ECO:0000256" key="1">
    <source>
        <dbReference type="SAM" id="Phobius"/>
    </source>
</evidence>
<keyword evidence="1" id="KW-0472">Membrane</keyword>
<dbReference type="EMBL" id="GIFC01006493">
    <property type="protein sequence ID" value="MXU88576.1"/>
    <property type="molecule type" value="Transcribed_RNA"/>
</dbReference>
<feature type="transmembrane region" description="Helical" evidence="1">
    <location>
        <begin position="6"/>
        <end position="25"/>
    </location>
</feature>
<evidence type="ECO:0000313" key="2">
    <source>
        <dbReference type="EMBL" id="MXU88576.1"/>
    </source>
</evidence>
<feature type="transmembrane region" description="Helical" evidence="1">
    <location>
        <begin position="37"/>
        <end position="56"/>
    </location>
</feature>
<sequence>MWPGTQVNVCLVSVSGVFFRSNLAAASPIFPRHMFRIVVLESVVIVAVVCFCRRAYNLPSATAASSASSIFLALTVAVTSCFELRTAMTYVPVHPGYGPASA</sequence>
<organism evidence="2">
    <name type="scientific">Ixodes ricinus</name>
    <name type="common">Common tick</name>
    <name type="synonym">Acarus ricinus</name>
    <dbReference type="NCBI Taxonomy" id="34613"/>
    <lineage>
        <taxon>Eukaryota</taxon>
        <taxon>Metazoa</taxon>
        <taxon>Ecdysozoa</taxon>
        <taxon>Arthropoda</taxon>
        <taxon>Chelicerata</taxon>
        <taxon>Arachnida</taxon>
        <taxon>Acari</taxon>
        <taxon>Parasitiformes</taxon>
        <taxon>Ixodida</taxon>
        <taxon>Ixodoidea</taxon>
        <taxon>Ixodidae</taxon>
        <taxon>Ixodinae</taxon>
        <taxon>Ixodes</taxon>
    </lineage>
</organism>
<reference evidence="2" key="1">
    <citation type="submission" date="2019-12" db="EMBL/GenBank/DDBJ databases">
        <title>An insight into the sialome of adult female Ixodes ricinus ticks feeding for 6 days.</title>
        <authorList>
            <person name="Perner J."/>
            <person name="Ribeiro J.M.C."/>
        </authorList>
    </citation>
    <scope>NUCLEOTIDE SEQUENCE</scope>
    <source>
        <strain evidence="2">Semi-engorged</strain>
        <tissue evidence="2">Salivary glands</tissue>
    </source>
</reference>